<dbReference type="GO" id="GO:0005737">
    <property type="term" value="C:cytoplasm"/>
    <property type="evidence" value="ECO:0007669"/>
    <property type="project" value="UniProtKB-SubCell"/>
</dbReference>
<dbReference type="PANTHER" id="PTHR42930:SF3">
    <property type="entry name" value="PHOSPHATE-SPECIFIC TRANSPORT SYSTEM ACCESSORY PROTEIN PHOU"/>
    <property type="match status" value="1"/>
</dbReference>
<comment type="subcellular location">
    <subcellularLocation>
        <location evidence="1">Cytoplasm</location>
    </subcellularLocation>
</comment>
<dbReference type="KEGG" id="dbc:MFMK1_002382"/>
<dbReference type="GO" id="GO:0030643">
    <property type="term" value="P:intracellular phosphate ion homeostasis"/>
    <property type="evidence" value="ECO:0007669"/>
    <property type="project" value="InterPro"/>
</dbReference>
<dbReference type="InterPro" id="IPR026022">
    <property type="entry name" value="PhoU_dom"/>
</dbReference>
<evidence type="ECO:0000256" key="2">
    <source>
        <dbReference type="ARBA" id="ARBA00008107"/>
    </source>
</evidence>
<evidence type="ECO:0000256" key="4">
    <source>
        <dbReference type="ARBA" id="ARBA00022448"/>
    </source>
</evidence>
<evidence type="ECO:0000313" key="8">
    <source>
        <dbReference type="EMBL" id="WRO22548.1"/>
    </source>
</evidence>
<dbReference type="Proteomes" id="UP001329915">
    <property type="component" value="Chromosome"/>
</dbReference>
<dbReference type="Pfam" id="PF01895">
    <property type="entry name" value="PhoU"/>
    <property type="match status" value="2"/>
</dbReference>
<dbReference type="AlphaFoldDB" id="A0AAU0UPM5"/>
<dbReference type="PIRSF" id="PIRSF003107">
    <property type="entry name" value="PhoU"/>
    <property type="match status" value="1"/>
</dbReference>
<evidence type="ECO:0000259" key="7">
    <source>
        <dbReference type="Pfam" id="PF01895"/>
    </source>
</evidence>
<protein>
    <submittedName>
        <fullName evidence="8">Phosphate signaling complex protein PhoU</fullName>
    </submittedName>
</protein>
<comment type="similarity">
    <text evidence="2">Belongs to the PhoU family.</text>
</comment>
<keyword evidence="4" id="KW-0813">Transport</keyword>
<dbReference type="SUPFAM" id="SSF109755">
    <property type="entry name" value="PhoU-like"/>
    <property type="match status" value="1"/>
</dbReference>
<dbReference type="Gene3D" id="1.20.58.220">
    <property type="entry name" value="Phosphate transport system protein phou homolog 2, domain 2"/>
    <property type="match status" value="1"/>
</dbReference>
<dbReference type="EMBL" id="CP121694">
    <property type="protein sequence ID" value="WRO22548.1"/>
    <property type="molecule type" value="Genomic_DNA"/>
</dbReference>
<sequence>MGSMVEEAIDRAVTSLKNQDAQLALQVRAGDEAIDDMELEIEDRCVKLIATQQPMAKDLRKISVAFKIITDLERMADYASDIAKSTIKISKEPLIKPLIDIPRMAKLTQKMVKDSLDSYVNEDVQLAESLAAADDEVDSLHSQVLRELLTYMMEDPKTIHQATHLTFVSRYLERIADHATNIGERVIYMVTGKRQDLND</sequence>
<feature type="domain" description="PhoU" evidence="7">
    <location>
        <begin position="101"/>
        <end position="186"/>
    </location>
</feature>
<evidence type="ECO:0000256" key="3">
    <source>
        <dbReference type="ARBA" id="ARBA00011738"/>
    </source>
</evidence>
<dbReference type="NCBIfam" id="TIGR02135">
    <property type="entry name" value="phoU_full"/>
    <property type="match status" value="1"/>
</dbReference>
<evidence type="ECO:0000256" key="1">
    <source>
        <dbReference type="ARBA" id="ARBA00004496"/>
    </source>
</evidence>
<keyword evidence="5" id="KW-0963">Cytoplasm</keyword>
<proteinExistence type="inferred from homology"/>
<evidence type="ECO:0000313" key="9">
    <source>
        <dbReference type="Proteomes" id="UP001329915"/>
    </source>
</evidence>
<keyword evidence="9" id="KW-1185">Reference proteome</keyword>
<dbReference type="InterPro" id="IPR028366">
    <property type="entry name" value="PhoU"/>
</dbReference>
<evidence type="ECO:0000256" key="5">
    <source>
        <dbReference type="ARBA" id="ARBA00022490"/>
    </source>
</evidence>
<keyword evidence="6" id="KW-0592">Phosphate transport</keyword>
<dbReference type="GO" id="GO:0045936">
    <property type="term" value="P:negative regulation of phosphate metabolic process"/>
    <property type="evidence" value="ECO:0007669"/>
    <property type="project" value="InterPro"/>
</dbReference>
<dbReference type="FunFam" id="1.20.58.220:FF:000004">
    <property type="entry name" value="Phosphate-specific transport system accessory protein PhoU"/>
    <property type="match status" value="1"/>
</dbReference>
<accession>A0AAU0UPM5</accession>
<dbReference type="GO" id="GO:0006817">
    <property type="term" value="P:phosphate ion transport"/>
    <property type="evidence" value="ECO:0007669"/>
    <property type="project" value="UniProtKB-KW"/>
</dbReference>
<name>A0AAU0UPM5_9FIRM</name>
<feature type="domain" description="PhoU" evidence="7">
    <location>
        <begin position="1"/>
        <end position="85"/>
    </location>
</feature>
<evidence type="ECO:0000256" key="6">
    <source>
        <dbReference type="ARBA" id="ARBA00022592"/>
    </source>
</evidence>
<gene>
    <name evidence="8" type="primary">phoU</name>
    <name evidence="8" type="ORF">MFMK1_002382</name>
</gene>
<dbReference type="PANTHER" id="PTHR42930">
    <property type="entry name" value="PHOSPHATE-SPECIFIC TRANSPORT SYSTEM ACCESSORY PROTEIN PHOU"/>
    <property type="match status" value="1"/>
</dbReference>
<organism evidence="8 9">
    <name type="scientific">Metallumcola ferriviriculae</name>
    <dbReference type="NCBI Taxonomy" id="3039180"/>
    <lineage>
        <taxon>Bacteria</taxon>
        <taxon>Bacillati</taxon>
        <taxon>Bacillota</taxon>
        <taxon>Clostridia</taxon>
        <taxon>Neomoorellales</taxon>
        <taxon>Desulfitibacteraceae</taxon>
        <taxon>Metallumcola</taxon>
    </lineage>
</organism>
<dbReference type="RefSeq" id="WP_366924936.1">
    <property type="nucleotide sequence ID" value="NZ_CP121694.1"/>
</dbReference>
<reference evidence="8 9" key="1">
    <citation type="submission" date="2023-04" db="EMBL/GenBank/DDBJ databases">
        <authorList>
            <person name="Hsu D."/>
        </authorList>
    </citation>
    <scope>NUCLEOTIDE SEQUENCE [LARGE SCALE GENOMIC DNA]</scope>
    <source>
        <strain evidence="8 9">MK1</strain>
    </source>
</reference>
<comment type="subunit">
    <text evidence="3">Homodimer.</text>
</comment>
<dbReference type="InterPro" id="IPR038078">
    <property type="entry name" value="PhoU-like_sf"/>
</dbReference>